<sequence length="245" mass="28098">MANHTVILRPLRLLSGLLLLASQSLFAQPGNRPAPFPVALQPAEAEYRVVVNGIPLGLNATIRLTQEDQDYRLHFRIENRLFQHEEVATFRWHDCTARPHHYRHASAGFGLRREGEIVFDWQDREAQGSKAIYPLVDEALDALSVAMVARCNMAKGDAEFSYPVAEPDGMAHYQYRSLGVENLETPAGDWNAASIERDYPERGKRSRFWAARELDYFMVRMDHQENLFVRGRIELTSFRYLTVPP</sequence>
<reference evidence="2 3" key="1">
    <citation type="submission" date="2012-09" db="EMBL/GenBank/DDBJ databases">
        <title>Genome Sequence of alkane-degrading Bacterium Alcanivorax jadensis T9.</title>
        <authorList>
            <person name="Lai Q."/>
            <person name="Shao Z."/>
        </authorList>
    </citation>
    <scope>NUCLEOTIDE SEQUENCE [LARGE SCALE GENOMIC DNA]</scope>
    <source>
        <strain evidence="2 3">T9</strain>
    </source>
</reference>
<name>A0ABR4WHJ9_9GAMM</name>
<protein>
    <recommendedName>
        <fullName evidence="4">DUF3108 domain-containing protein</fullName>
    </recommendedName>
</protein>
<dbReference type="Proteomes" id="UP000029443">
    <property type="component" value="Unassembled WGS sequence"/>
</dbReference>
<evidence type="ECO:0000256" key="1">
    <source>
        <dbReference type="SAM" id="SignalP"/>
    </source>
</evidence>
<dbReference type="Pfam" id="PF11306">
    <property type="entry name" value="DUF3108"/>
    <property type="match status" value="1"/>
</dbReference>
<accession>A0ABR4WHJ9</accession>
<dbReference type="EMBL" id="ARXU01000001">
    <property type="protein sequence ID" value="KGD62833.1"/>
    <property type="molecule type" value="Genomic_DNA"/>
</dbReference>
<feature type="signal peptide" evidence="1">
    <location>
        <begin position="1"/>
        <end position="27"/>
    </location>
</feature>
<evidence type="ECO:0000313" key="3">
    <source>
        <dbReference type="Proteomes" id="UP000029443"/>
    </source>
</evidence>
<dbReference type="InterPro" id="IPR021457">
    <property type="entry name" value="DUF3108"/>
</dbReference>
<keyword evidence="3" id="KW-1185">Reference proteome</keyword>
<organism evidence="2 3">
    <name type="scientific">Alcanivorax jadensis T9</name>
    <dbReference type="NCBI Taxonomy" id="1177181"/>
    <lineage>
        <taxon>Bacteria</taxon>
        <taxon>Pseudomonadati</taxon>
        <taxon>Pseudomonadota</taxon>
        <taxon>Gammaproteobacteria</taxon>
        <taxon>Oceanospirillales</taxon>
        <taxon>Alcanivoracaceae</taxon>
        <taxon>Alcanivorax</taxon>
    </lineage>
</organism>
<comment type="caution">
    <text evidence="2">The sequence shown here is derived from an EMBL/GenBank/DDBJ whole genome shotgun (WGS) entry which is preliminary data.</text>
</comment>
<evidence type="ECO:0008006" key="4">
    <source>
        <dbReference type="Google" id="ProtNLM"/>
    </source>
</evidence>
<keyword evidence="1" id="KW-0732">Signal</keyword>
<feature type="chain" id="PRO_5046774663" description="DUF3108 domain-containing protein" evidence="1">
    <location>
        <begin position="28"/>
        <end position="245"/>
    </location>
</feature>
<gene>
    <name evidence="2" type="ORF">T9A_00153</name>
</gene>
<evidence type="ECO:0000313" key="2">
    <source>
        <dbReference type="EMBL" id="KGD62833.1"/>
    </source>
</evidence>
<proteinExistence type="predicted"/>